<dbReference type="KEGG" id="pbn:PADG_01888"/>
<dbReference type="GO" id="GO:0016491">
    <property type="term" value="F:oxidoreductase activity"/>
    <property type="evidence" value="ECO:0007669"/>
    <property type="project" value="UniProtKB-KW"/>
</dbReference>
<dbReference type="eggNOG" id="KOG1575">
    <property type="taxonomic scope" value="Eukaryota"/>
</dbReference>
<organism evidence="3 4">
    <name type="scientific">Paracoccidioides brasiliensis (strain Pb18)</name>
    <dbReference type="NCBI Taxonomy" id="502780"/>
    <lineage>
        <taxon>Eukaryota</taxon>
        <taxon>Fungi</taxon>
        <taxon>Dikarya</taxon>
        <taxon>Ascomycota</taxon>
        <taxon>Pezizomycotina</taxon>
        <taxon>Eurotiomycetes</taxon>
        <taxon>Eurotiomycetidae</taxon>
        <taxon>Onygenales</taxon>
        <taxon>Ajellomycetaceae</taxon>
        <taxon>Paracoccidioides</taxon>
    </lineage>
</organism>
<keyword evidence="4" id="KW-1185">Reference proteome</keyword>
<dbReference type="CDD" id="cd19077">
    <property type="entry name" value="AKR_AKR8A1-2"/>
    <property type="match status" value="1"/>
</dbReference>
<dbReference type="InterPro" id="IPR023210">
    <property type="entry name" value="NADP_OxRdtase_dom"/>
</dbReference>
<dbReference type="Pfam" id="PF00248">
    <property type="entry name" value="Aldo_ket_red"/>
    <property type="match status" value="1"/>
</dbReference>
<dbReference type="GO" id="GO:0005737">
    <property type="term" value="C:cytoplasm"/>
    <property type="evidence" value="ECO:0007669"/>
    <property type="project" value="TreeGrafter"/>
</dbReference>
<name>C1G4M2_PARBD</name>
<dbReference type="AlphaFoldDB" id="C1G4M2"/>
<proteinExistence type="predicted"/>
<dbReference type="FunCoup" id="C1G4M2">
    <property type="interactions" value="29"/>
</dbReference>
<dbReference type="Gene3D" id="3.20.20.100">
    <property type="entry name" value="NADP-dependent oxidoreductase domain"/>
    <property type="match status" value="1"/>
</dbReference>
<feature type="domain" description="NADP-dependent oxidoreductase" evidence="2">
    <location>
        <begin position="16"/>
        <end position="313"/>
    </location>
</feature>
<dbReference type="PANTHER" id="PTHR43625">
    <property type="entry name" value="AFLATOXIN B1 ALDEHYDE REDUCTASE"/>
    <property type="match status" value="1"/>
</dbReference>
<accession>C1G4M2</accession>
<dbReference type="InterPro" id="IPR036812">
    <property type="entry name" value="NAD(P)_OxRdtase_dom_sf"/>
</dbReference>
<dbReference type="OMA" id="YPVEETI"/>
<gene>
    <name evidence="3" type="ORF">PADG_01888</name>
</gene>
<keyword evidence="1" id="KW-0560">Oxidoreductase</keyword>
<dbReference type="InterPro" id="IPR050791">
    <property type="entry name" value="Aldo-Keto_reductase"/>
</dbReference>
<dbReference type="GeneID" id="22581469"/>
<dbReference type="RefSeq" id="XP_010757619.1">
    <property type="nucleotide sequence ID" value="XM_010759317.1"/>
</dbReference>
<dbReference type="Proteomes" id="UP000001628">
    <property type="component" value="Unassembled WGS sequence"/>
</dbReference>
<dbReference type="OrthoDB" id="37537at2759"/>
<reference evidence="3 4" key="1">
    <citation type="journal article" date="2011" name="PLoS Genet.">
        <title>Comparative genomic analysis of human fungal pathogens causing paracoccidioidomycosis.</title>
        <authorList>
            <person name="Desjardins C.A."/>
            <person name="Champion M.D."/>
            <person name="Holder J.W."/>
            <person name="Muszewska A."/>
            <person name="Goldberg J."/>
            <person name="Bailao A.M."/>
            <person name="Brigido M.M."/>
            <person name="Ferreira M.E."/>
            <person name="Garcia A.M."/>
            <person name="Grynberg M."/>
            <person name="Gujja S."/>
            <person name="Heiman D.I."/>
            <person name="Henn M.R."/>
            <person name="Kodira C.D."/>
            <person name="Leon-Narvaez H."/>
            <person name="Longo L.V."/>
            <person name="Ma L.J."/>
            <person name="Malavazi I."/>
            <person name="Matsuo A.L."/>
            <person name="Morais F.V."/>
            <person name="Pereira M."/>
            <person name="Rodriguez-Brito S."/>
            <person name="Sakthikumar S."/>
            <person name="Salem-Izacc S.M."/>
            <person name="Sykes S.M."/>
            <person name="Teixeira M.M."/>
            <person name="Vallejo M.C."/>
            <person name="Walter M.E."/>
            <person name="Yandava C."/>
            <person name="Young S."/>
            <person name="Zeng Q."/>
            <person name="Zucker J."/>
            <person name="Felipe M.S."/>
            <person name="Goldman G.H."/>
            <person name="Haas B.J."/>
            <person name="McEwen J.G."/>
            <person name="Nino-Vega G."/>
            <person name="Puccia R."/>
            <person name="San-Blas G."/>
            <person name="Soares C.M."/>
            <person name="Birren B.W."/>
            <person name="Cuomo C.A."/>
        </authorList>
    </citation>
    <scope>NUCLEOTIDE SEQUENCE [LARGE SCALE GENOMIC DNA]</scope>
    <source>
        <strain evidence="3 4">Pb18</strain>
    </source>
</reference>
<protein>
    <recommendedName>
        <fullName evidence="2">NADP-dependent oxidoreductase domain-containing protein</fullName>
    </recommendedName>
</protein>
<dbReference type="SUPFAM" id="SSF51430">
    <property type="entry name" value="NAD(P)-linked oxidoreductase"/>
    <property type="match status" value="1"/>
</dbReference>
<dbReference type="VEuPathDB" id="FungiDB:PADG_01888"/>
<dbReference type="PANTHER" id="PTHR43625:SF78">
    <property type="entry name" value="PYRIDOXAL REDUCTASE-RELATED"/>
    <property type="match status" value="1"/>
</dbReference>
<dbReference type="InParanoid" id="C1G4M2"/>
<sequence>MMKLPTLAGKDVGHTGYGLMGFTWRQVPTSEPQYTEAMNTAISLGANFWNGGEIYGTPEHNSLHILRNYFAKHPEAAEKVVLSIKGGMIKGQLKPDGSEENLRRSVDDCLSILDGTKEIDIFECARLDPKYPVEETIGHLAKMVKEGKFKAIGLSEVDAETIRRAHKVHPIASVEVELSLWTPDILKNGVASTCAELGIPIVAYSPLGRGALAGGATKASDLPEGDIRRNYPRFQDEAMATNIIFIENVKSFAQRKGITAAQAALNWERTLSNSSNMPTIIPIPGATTKERVMENMQTMPLFSAEEMREIDEMISASTIIGGRYPPAH</sequence>
<evidence type="ECO:0000259" key="2">
    <source>
        <dbReference type="Pfam" id="PF00248"/>
    </source>
</evidence>
<dbReference type="STRING" id="502780.C1G4M2"/>
<dbReference type="HOGENOM" id="CLU_023205_2_1_1"/>
<evidence type="ECO:0000313" key="4">
    <source>
        <dbReference type="Proteomes" id="UP000001628"/>
    </source>
</evidence>
<evidence type="ECO:0000313" key="3">
    <source>
        <dbReference type="EMBL" id="EEH45738.1"/>
    </source>
</evidence>
<evidence type="ECO:0000256" key="1">
    <source>
        <dbReference type="ARBA" id="ARBA00023002"/>
    </source>
</evidence>
<dbReference type="EMBL" id="KN275958">
    <property type="protein sequence ID" value="EEH45738.1"/>
    <property type="molecule type" value="Genomic_DNA"/>
</dbReference>